<organism evidence="1 2">
    <name type="scientific">Pseudomonas savastanoi pv. glycinea str. race 4</name>
    <dbReference type="NCBI Taxonomy" id="875330"/>
    <lineage>
        <taxon>Bacteria</taxon>
        <taxon>Pseudomonadati</taxon>
        <taxon>Pseudomonadota</taxon>
        <taxon>Gammaproteobacteria</taxon>
        <taxon>Pseudomonadales</taxon>
        <taxon>Pseudomonadaceae</taxon>
        <taxon>Pseudomonas</taxon>
    </lineage>
</organism>
<evidence type="ECO:0000313" key="1">
    <source>
        <dbReference type="EMBL" id="EGH18660.1"/>
    </source>
</evidence>
<proteinExistence type="predicted"/>
<sequence>ALPPGRADPESASRRPGCFRHIRGRLRAQLFIGIQGVEMLPVLMPVQVDQPPLVVR</sequence>
<dbReference type="Proteomes" id="UP000005466">
    <property type="component" value="Unassembled WGS sequence"/>
</dbReference>
<gene>
    <name evidence="1" type="ORF">Pgy4_37456</name>
</gene>
<name>F3CHB8_PSESG</name>
<protein>
    <submittedName>
        <fullName evidence="1">Uncharacterized protein</fullName>
    </submittedName>
</protein>
<feature type="non-terminal residue" evidence="1">
    <location>
        <position position="56"/>
    </location>
</feature>
<dbReference type="AlphaFoldDB" id="F3CHB8"/>
<feature type="non-terminal residue" evidence="1">
    <location>
        <position position="1"/>
    </location>
</feature>
<reference evidence="1 2" key="1">
    <citation type="journal article" date="2011" name="PLoS Pathog.">
        <title>Dynamic evolution of pathogenicity revealed by sequencing and comparative genomics of 19 Pseudomonas syringae isolates.</title>
        <authorList>
            <person name="Baltrus D.A."/>
            <person name="Nishimura M.T."/>
            <person name="Romanchuk A."/>
            <person name="Chang J.H."/>
            <person name="Mukhtar M.S."/>
            <person name="Cherkis K."/>
            <person name="Roach J."/>
            <person name="Grant S.R."/>
            <person name="Jones C.D."/>
            <person name="Dangl J.L."/>
        </authorList>
    </citation>
    <scope>NUCLEOTIDE SEQUENCE [LARGE SCALE GENOMIC DNA]</scope>
    <source>
        <strain evidence="2">race 4</strain>
    </source>
</reference>
<evidence type="ECO:0000313" key="2">
    <source>
        <dbReference type="Proteomes" id="UP000005466"/>
    </source>
</evidence>
<comment type="caution">
    <text evidence="1">The sequence shown here is derived from an EMBL/GenBank/DDBJ whole genome shotgun (WGS) entry which is preliminary data.</text>
</comment>
<dbReference type="EMBL" id="ADWY01002997">
    <property type="protein sequence ID" value="EGH18660.1"/>
    <property type="molecule type" value="Genomic_DNA"/>
</dbReference>
<accession>F3CHB8</accession>